<dbReference type="InterPro" id="IPR004846">
    <property type="entry name" value="T2SS/T3SS_dom"/>
</dbReference>
<organism evidence="10 11">
    <name type="scientific">Haloferula sargassicola</name>
    <dbReference type="NCBI Taxonomy" id="490096"/>
    <lineage>
        <taxon>Bacteria</taxon>
        <taxon>Pseudomonadati</taxon>
        <taxon>Verrucomicrobiota</taxon>
        <taxon>Verrucomicrobiia</taxon>
        <taxon>Verrucomicrobiales</taxon>
        <taxon>Verrucomicrobiaceae</taxon>
        <taxon>Haloferula</taxon>
    </lineage>
</organism>
<reference evidence="10 11" key="1">
    <citation type="submission" date="2024-02" db="EMBL/GenBank/DDBJ databases">
        <title>Haloferula sargassicola NBRC 104335.</title>
        <authorList>
            <person name="Ichikawa N."/>
            <person name="Katano-Makiyama Y."/>
            <person name="Hidaka K."/>
        </authorList>
    </citation>
    <scope>NUCLEOTIDE SEQUENCE [LARGE SCALE GENOMIC DNA]</scope>
    <source>
        <strain evidence="10 11">NBRC 104335</strain>
    </source>
</reference>
<feature type="region of interest" description="Disordered" evidence="6">
    <location>
        <begin position="22"/>
        <end position="44"/>
    </location>
</feature>
<comment type="similarity">
    <text evidence="4">Belongs to the bacterial secretin family.</text>
</comment>
<dbReference type="Pfam" id="PF03958">
    <property type="entry name" value="Secretin_N"/>
    <property type="match status" value="1"/>
</dbReference>
<evidence type="ECO:0000256" key="7">
    <source>
        <dbReference type="SAM" id="SignalP"/>
    </source>
</evidence>
<dbReference type="PRINTS" id="PR00811">
    <property type="entry name" value="BCTERIALGSPD"/>
</dbReference>
<feature type="signal peptide" evidence="7">
    <location>
        <begin position="1"/>
        <end position="20"/>
    </location>
</feature>
<feature type="region of interest" description="Disordered" evidence="6">
    <location>
        <begin position="263"/>
        <end position="299"/>
    </location>
</feature>
<proteinExistence type="inferred from homology"/>
<evidence type="ECO:0000256" key="4">
    <source>
        <dbReference type="RuleBase" id="RU004003"/>
    </source>
</evidence>
<evidence type="ECO:0000256" key="5">
    <source>
        <dbReference type="RuleBase" id="RU004004"/>
    </source>
</evidence>
<feature type="compositionally biased region" description="Gly residues" evidence="6">
    <location>
        <begin position="432"/>
        <end position="443"/>
    </location>
</feature>
<comment type="subcellular location">
    <subcellularLocation>
        <location evidence="5">Cell outer membrane</location>
    </subcellularLocation>
    <subcellularLocation>
        <location evidence="1">Membrane</location>
    </subcellularLocation>
</comment>
<feature type="region of interest" description="Disordered" evidence="6">
    <location>
        <begin position="380"/>
        <end position="453"/>
    </location>
</feature>
<dbReference type="RefSeq" id="WP_353568441.1">
    <property type="nucleotide sequence ID" value="NZ_BAABRI010000024.1"/>
</dbReference>
<dbReference type="EMBL" id="BAABRI010000024">
    <property type="protein sequence ID" value="GAA5484345.1"/>
    <property type="molecule type" value="Genomic_DNA"/>
</dbReference>
<dbReference type="InterPro" id="IPR004845">
    <property type="entry name" value="T2SS_GspD_CS"/>
</dbReference>
<feature type="compositionally biased region" description="Low complexity" evidence="6">
    <location>
        <begin position="271"/>
        <end position="299"/>
    </location>
</feature>
<keyword evidence="5" id="KW-0813">Transport</keyword>
<keyword evidence="2 7" id="KW-0732">Signal</keyword>
<dbReference type="Pfam" id="PF00263">
    <property type="entry name" value="Secretin"/>
    <property type="match status" value="1"/>
</dbReference>
<dbReference type="PANTHER" id="PTHR30332:SF24">
    <property type="entry name" value="SECRETIN GSPD-RELATED"/>
    <property type="match status" value="1"/>
</dbReference>
<gene>
    <name evidence="10" type="primary">sctC_3</name>
    <name evidence="10" type="ORF">Hsar01_03589</name>
</gene>
<dbReference type="InterPro" id="IPR050810">
    <property type="entry name" value="Bact_Secretion_Sys_Channel"/>
</dbReference>
<dbReference type="PROSITE" id="PS00875">
    <property type="entry name" value="T2SP_D"/>
    <property type="match status" value="1"/>
</dbReference>
<evidence type="ECO:0000313" key="10">
    <source>
        <dbReference type="EMBL" id="GAA5484345.1"/>
    </source>
</evidence>
<evidence type="ECO:0000256" key="2">
    <source>
        <dbReference type="ARBA" id="ARBA00022729"/>
    </source>
</evidence>
<evidence type="ECO:0000256" key="1">
    <source>
        <dbReference type="ARBA" id="ARBA00004370"/>
    </source>
</evidence>
<evidence type="ECO:0000259" key="9">
    <source>
        <dbReference type="Pfam" id="PF03958"/>
    </source>
</evidence>
<evidence type="ECO:0000259" key="8">
    <source>
        <dbReference type="Pfam" id="PF00263"/>
    </source>
</evidence>
<feature type="domain" description="NolW-like" evidence="9">
    <location>
        <begin position="239"/>
        <end position="346"/>
    </location>
</feature>
<feature type="domain" description="Type II/III secretion system secretin-like" evidence="8">
    <location>
        <begin position="583"/>
        <end position="747"/>
    </location>
</feature>
<feature type="chain" id="PRO_5045078175" evidence="7">
    <location>
        <begin position="21"/>
        <end position="822"/>
    </location>
</feature>
<dbReference type="InterPro" id="IPR001775">
    <property type="entry name" value="GspD/PilQ"/>
</dbReference>
<evidence type="ECO:0000256" key="3">
    <source>
        <dbReference type="ARBA" id="ARBA00023136"/>
    </source>
</evidence>
<feature type="region of interest" description="Disordered" evidence="6">
    <location>
        <begin position="784"/>
        <end position="822"/>
    </location>
</feature>
<evidence type="ECO:0000313" key="11">
    <source>
        <dbReference type="Proteomes" id="UP001476282"/>
    </source>
</evidence>
<sequence>MQLNRLSFALFLAGTIAATAQNPPGLPPGLNRPQVPGAPGAENGDLTVPMAPPPGEVDPNTVINEDLIYAKLNGDDLAELYRKFTGRRVTVSPEAAAAEFRFIQRAPMTYGQATLLLKAQALLSGFVFVPDPNPGLTDHDILVTAAGGTNPKGQGVEVILDPDELPDDDRVVSYVMNLKVIKPDEIQRVFTTIVGQFGAYGSITPIPNAGAVVITEKTSLIRRLIELQKEIDVSSTVATRFIPVQYADVTELAETLNEILNTQQQEQRSTGVNRGANANNNNAVANNTPPGLPGGAPAAATAAGVSSAAEEVPIQIVPDSRTNRIFAMGRPVDIVFIEGLVAEFDTKTDERNYLRRKLRFVAVADFLDIAEPALQRAFSGSTDGSGGTGASGANFGGNSSSRSNRSSNFNASGSNNRSNFGNSSLGNNNSSLGGGGAGGGLSGGSSLQDPDINSAPEARLVGRTLLVADNITNSLLVQGPPASVEIINNLLDQIDVKADQVMISAVFGQLSLGDSLNYGIDYLRTVNAAQVAKGNGALAGSAGGGSNDFINPQTLISPDLIPQASGLNLYGLIGDNWGIYLNALQSDSRFEVLSRPTIFTANNRKGTISSGQRIAVPSNTNSYQGNISTNIEYQNVYLTLEVVPLVNSDNEITLEIALVNEELGQTRVIDENVAVPDILSRQVLTSVTVPDGGTIALGGLITSKINDTVKGVPLLSDIPVVGKLFSQTVKSEDKAELLVFIQPKIIKDSTDLYDAQVDVDSRYDVAEKARDWSQPPVIVQDKPVVDTKGKGGDVQPVLVVPEEQDERRSRRTLGRPTSAFRR</sequence>
<protein>
    <submittedName>
        <fullName evidence="10">Type 3 secretion system secretin</fullName>
    </submittedName>
</protein>
<feature type="compositionally biased region" description="Low complexity" evidence="6">
    <location>
        <begin position="391"/>
        <end position="431"/>
    </location>
</feature>
<keyword evidence="3" id="KW-0472">Membrane</keyword>
<name>A0ABP9USX6_9BACT</name>
<comment type="caution">
    <text evidence="10">The sequence shown here is derived from an EMBL/GenBank/DDBJ whole genome shotgun (WGS) entry which is preliminary data.</text>
</comment>
<keyword evidence="11" id="KW-1185">Reference proteome</keyword>
<dbReference type="InterPro" id="IPR005644">
    <property type="entry name" value="NolW-like"/>
</dbReference>
<dbReference type="PANTHER" id="PTHR30332">
    <property type="entry name" value="PROBABLE GENERAL SECRETION PATHWAY PROTEIN D"/>
    <property type="match status" value="1"/>
</dbReference>
<accession>A0ABP9USX6</accession>
<evidence type="ECO:0000256" key="6">
    <source>
        <dbReference type="SAM" id="MobiDB-lite"/>
    </source>
</evidence>
<dbReference type="Proteomes" id="UP001476282">
    <property type="component" value="Unassembled WGS sequence"/>
</dbReference>
<dbReference type="Gene3D" id="3.30.1370.120">
    <property type="match status" value="3"/>
</dbReference>
<dbReference type="InterPro" id="IPR038591">
    <property type="entry name" value="NolW-like_sf"/>
</dbReference>